<comment type="caution">
    <text evidence="6">The sequence shown here is derived from an EMBL/GenBank/DDBJ whole genome shotgun (WGS) entry which is preliminary data.</text>
</comment>
<dbReference type="eggNOG" id="COG1414">
    <property type="taxonomic scope" value="Bacteria"/>
</dbReference>
<dbReference type="PROSITE" id="PS51078">
    <property type="entry name" value="ICLR_ED"/>
    <property type="match status" value="1"/>
</dbReference>
<keyword evidence="3" id="KW-0804">Transcription</keyword>
<organism evidence="6 7">
    <name type="scientific">Sulfitobacter donghicola DSW-25 = KCTC 12864 = JCM 14565</name>
    <dbReference type="NCBI Taxonomy" id="1300350"/>
    <lineage>
        <taxon>Bacteria</taxon>
        <taxon>Pseudomonadati</taxon>
        <taxon>Pseudomonadota</taxon>
        <taxon>Alphaproteobacteria</taxon>
        <taxon>Rhodobacterales</taxon>
        <taxon>Roseobacteraceae</taxon>
        <taxon>Sulfitobacter</taxon>
    </lineage>
</organism>
<dbReference type="GO" id="GO:0003700">
    <property type="term" value="F:DNA-binding transcription factor activity"/>
    <property type="evidence" value="ECO:0007669"/>
    <property type="project" value="TreeGrafter"/>
</dbReference>
<evidence type="ECO:0000313" key="6">
    <source>
        <dbReference type="EMBL" id="KEJ89700.1"/>
    </source>
</evidence>
<evidence type="ECO:0000259" key="4">
    <source>
        <dbReference type="PROSITE" id="PS51077"/>
    </source>
</evidence>
<evidence type="ECO:0000313" key="7">
    <source>
        <dbReference type="Proteomes" id="UP000027734"/>
    </source>
</evidence>
<dbReference type="InterPro" id="IPR036390">
    <property type="entry name" value="WH_DNA-bd_sf"/>
</dbReference>
<dbReference type="RefSeq" id="WP_025058367.1">
    <property type="nucleotide sequence ID" value="NZ_JAMC01000002.1"/>
</dbReference>
<dbReference type="GO" id="GO:0045892">
    <property type="term" value="P:negative regulation of DNA-templated transcription"/>
    <property type="evidence" value="ECO:0007669"/>
    <property type="project" value="TreeGrafter"/>
</dbReference>
<dbReference type="GO" id="GO:0003677">
    <property type="term" value="F:DNA binding"/>
    <property type="evidence" value="ECO:0007669"/>
    <property type="project" value="UniProtKB-KW"/>
</dbReference>
<dbReference type="OrthoDB" id="9807558at2"/>
<evidence type="ECO:0000256" key="1">
    <source>
        <dbReference type="ARBA" id="ARBA00023015"/>
    </source>
</evidence>
<dbReference type="InterPro" id="IPR005471">
    <property type="entry name" value="Tscrpt_reg_IclR_N"/>
</dbReference>
<dbReference type="AlphaFoldDB" id="A0A073IJD9"/>
<dbReference type="PANTHER" id="PTHR30136">
    <property type="entry name" value="HELIX-TURN-HELIX TRANSCRIPTIONAL REGULATOR, ICLR FAMILY"/>
    <property type="match status" value="1"/>
</dbReference>
<proteinExistence type="predicted"/>
<dbReference type="Pfam" id="PF09339">
    <property type="entry name" value="HTH_IclR"/>
    <property type="match status" value="1"/>
</dbReference>
<keyword evidence="7" id="KW-1185">Reference proteome</keyword>
<dbReference type="InterPro" id="IPR014757">
    <property type="entry name" value="Tscrpt_reg_IclR_C"/>
</dbReference>
<evidence type="ECO:0000256" key="3">
    <source>
        <dbReference type="ARBA" id="ARBA00023163"/>
    </source>
</evidence>
<dbReference type="SUPFAM" id="SSF55781">
    <property type="entry name" value="GAF domain-like"/>
    <property type="match status" value="1"/>
</dbReference>
<dbReference type="InterPro" id="IPR036388">
    <property type="entry name" value="WH-like_DNA-bd_sf"/>
</dbReference>
<accession>A0A073IJD9</accession>
<dbReference type="Gene3D" id="1.10.10.10">
    <property type="entry name" value="Winged helix-like DNA-binding domain superfamily/Winged helix DNA-binding domain"/>
    <property type="match status" value="1"/>
</dbReference>
<dbReference type="InterPro" id="IPR029016">
    <property type="entry name" value="GAF-like_dom_sf"/>
</dbReference>
<dbReference type="STRING" id="1300350.Z948_913"/>
<feature type="domain" description="IclR-ED" evidence="5">
    <location>
        <begin position="74"/>
        <end position="250"/>
    </location>
</feature>
<dbReference type="PROSITE" id="PS51077">
    <property type="entry name" value="HTH_ICLR"/>
    <property type="match status" value="1"/>
</dbReference>
<keyword evidence="2" id="KW-0238">DNA-binding</keyword>
<dbReference type="PANTHER" id="PTHR30136:SF33">
    <property type="entry name" value="TRANSCRIPTIONAL REGULATORY PROTEIN"/>
    <property type="match status" value="1"/>
</dbReference>
<gene>
    <name evidence="6" type="ORF">DSW25_05610</name>
</gene>
<feature type="domain" description="HTH iclR-type" evidence="4">
    <location>
        <begin position="11"/>
        <end position="73"/>
    </location>
</feature>
<reference evidence="6 7" key="1">
    <citation type="submission" date="2014-01" db="EMBL/GenBank/DDBJ databases">
        <title>Sulfitobacter donghicola JCM 14565 Genome Sequencing.</title>
        <authorList>
            <person name="Lai Q."/>
            <person name="Hong Z."/>
        </authorList>
    </citation>
    <scope>NUCLEOTIDE SEQUENCE [LARGE SCALE GENOMIC DNA]</scope>
    <source>
        <strain evidence="6 7">JCM 14565</strain>
    </source>
</reference>
<evidence type="ECO:0000256" key="2">
    <source>
        <dbReference type="ARBA" id="ARBA00023125"/>
    </source>
</evidence>
<dbReference type="SUPFAM" id="SSF46785">
    <property type="entry name" value="Winged helix' DNA-binding domain"/>
    <property type="match status" value="1"/>
</dbReference>
<name>A0A073IJD9_9RHOB</name>
<dbReference type="SMART" id="SM00346">
    <property type="entry name" value="HTH_ICLR"/>
    <property type="match status" value="1"/>
</dbReference>
<sequence>MAEQNTDRKFATTLARGLAVLRVFRASDNGLTHAQIAERTGLPKPTISRLTYTLCELGYLSHGSRNDRFRLGPASMVLGSVASVAVNFVDRVSDDMQRLADETGTLALIAVRDGDRMMLVRTWRPATASTIWLEPGHRIPLHGSSSGMAFLAALDAERFEALEPDEQMRKFRQDGYDQLVGKGFLIASEETRYASTINAVSVPYYAAEFGEAVAFTCGATPQELPQERMTNDVGPALHALVQNLEQRTGRIPALSRR</sequence>
<dbReference type="Pfam" id="PF01614">
    <property type="entry name" value="IclR_C"/>
    <property type="match status" value="1"/>
</dbReference>
<dbReference type="Proteomes" id="UP000027734">
    <property type="component" value="Unassembled WGS sequence"/>
</dbReference>
<keyword evidence="1" id="KW-0805">Transcription regulation</keyword>
<evidence type="ECO:0000259" key="5">
    <source>
        <dbReference type="PROSITE" id="PS51078"/>
    </source>
</evidence>
<dbReference type="InterPro" id="IPR050707">
    <property type="entry name" value="HTH_MetabolicPath_Reg"/>
</dbReference>
<dbReference type="Gene3D" id="3.30.450.40">
    <property type="match status" value="1"/>
</dbReference>
<protein>
    <submittedName>
        <fullName evidence="6">IclR family transcriptional regulator</fullName>
    </submittedName>
</protein>
<dbReference type="EMBL" id="JAMC01000002">
    <property type="protein sequence ID" value="KEJ89700.1"/>
    <property type="molecule type" value="Genomic_DNA"/>
</dbReference>